<sequence>MNETGQGRRKPGRPRSPKFSEVRTDTLLLEAAIDLFAQRGYDSVSTGDIAKAANYTQSMVHYHFGSKEDIWQAAVHRLMTSRGIFFAPSRLQLNGLAPAEKLTALVTALIEANAEQPRYVAIMVHELAAGSDRLKWIVSRYIRPSMDIFDAVITEAMDAGVMRRQPVHVAATLITTMAALSFSVAPMAQAMYDADVTGSDDKAMLVQAIADMMMHGILLD</sequence>
<dbReference type="SUPFAM" id="SSF46689">
    <property type="entry name" value="Homeodomain-like"/>
    <property type="match status" value="1"/>
</dbReference>
<dbReference type="InterPro" id="IPR009057">
    <property type="entry name" value="Homeodomain-like_sf"/>
</dbReference>
<dbReference type="AlphaFoldDB" id="A0A9X7U4B9"/>
<reference evidence="7 8" key="1">
    <citation type="submission" date="2020-07" db="EMBL/GenBank/DDBJ databases">
        <title>Whole genome sequence of Sphingobium yanoikuyae A3.</title>
        <authorList>
            <person name="Han S.-S."/>
        </authorList>
    </citation>
    <scope>NUCLEOTIDE SEQUENCE [LARGE SCALE GENOMIC DNA]</scope>
    <source>
        <strain evidence="7 8">A3</strain>
    </source>
</reference>
<evidence type="ECO:0000259" key="6">
    <source>
        <dbReference type="PROSITE" id="PS50977"/>
    </source>
</evidence>
<dbReference type="PROSITE" id="PS50977">
    <property type="entry name" value="HTH_TETR_2"/>
    <property type="match status" value="1"/>
</dbReference>
<accession>A0A9X7U4B9</accession>
<gene>
    <name evidence="7" type="ORF">H3V42_15865</name>
</gene>
<protein>
    <submittedName>
        <fullName evidence="7">TetR/AcrR family transcriptional regulator</fullName>
    </submittedName>
</protein>
<name>A0A9X7U4B9_SPHYA</name>
<proteinExistence type="predicted"/>
<dbReference type="InterPro" id="IPR036271">
    <property type="entry name" value="Tet_transcr_reg_TetR-rel_C_sf"/>
</dbReference>
<evidence type="ECO:0000256" key="5">
    <source>
        <dbReference type="SAM" id="MobiDB-lite"/>
    </source>
</evidence>
<evidence type="ECO:0000256" key="4">
    <source>
        <dbReference type="PROSITE-ProRule" id="PRU00335"/>
    </source>
</evidence>
<dbReference type="InterPro" id="IPR001647">
    <property type="entry name" value="HTH_TetR"/>
</dbReference>
<dbReference type="PRINTS" id="PR00455">
    <property type="entry name" value="HTHTETR"/>
</dbReference>
<dbReference type="InterPro" id="IPR041490">
    <property type="entry name" value="KstR2_TetR_C"/>
</dbReference>
<dbReference type="EMBL" id="CP060122">
    <property type="protein sequence ID" value="QNG43461.1"/>
    <property type="molecule type" value="Genomic_DNA"/>
</dbReference>
<evidence type="ECO:0000313" key="7">
    <source>
        <dbReference type="EMBL" id="QNG43461.1"/>
    </source>
</evidence>
<dbReference type="Pfam" id="PF17932">
    <property type="entry name" value="TetR_C_24"/>
    <property type="match status" value="1"/>
</dbReference>
<feature type="compositionally biased region" description="Basic residues" evidence="5">
    <location>
        <begin position="7"/>
        <end position="16"/>
    </location>
</feature>
<dbReference type="GO" id="GO:0003700">
    <property type="term" value="F:DNA-binding transcription factor activity"/>
    <property type="evidence" value="ECO:0007669"/>
    <property type="project" value="TreeGrafter"/>
</dbReference>
<dbReference type="InterPro" id="IPR050109">
    <property type="entry name" value="HTH-type_TetR-like_transc_reg"/>
</dbReference>
<dbReference type="PANTHER" id="PTHR30055">
    <property type="entry name" value="HTH-TYPE TRANSCRIPTIONAL REGULATOR RUTR"/>
    <property type="match status" value="1"/>
</dbReference>
<evidence type="ECO:0000256" key="1">
    <source>
        <dbReference type="ARBA" id="ARBA00023015"/>
    </source>
</evidence>
<keyword evidence="3" id="KW-0804">Transcription</keyword>
<dbReference type="Gene3D" id="1.10.357.10">
    <property type="entry name" value="Tetracycline Repressor, domain 2"/>
    <property type="match status" value="1"/>
</dbReference>
<feature type="domain" description="HTH tetR-type" evidence="6">
    <location>
        <begin position="22"/>
        <end position="82"/>
    </location>
</feature>
<evidence type="ECO:0000256" key="3">
    <source>
        <dbReference type="ARBA" id="ARBA00023163"/>
    </source>
</evidence>
<keyword evidence="1" id="KW-0805">Transcription regulation</keyword>
<dbReference type="SUPFAM" id="SSF48498">
    <property type="entry name" value="Tetracyclin repressor-like, C-terminal domain"/>
    <property type="match status" value="1"/>
</dbReference>
<feature type="DNA-binding region" description="H-T-H motif" evidence="4">
    <location>
        <begin position="45"/>
        <end position="64"/>
    </location>
</feature>
<evidence type="ECO:0000256" key="2">
    <source>
        <dbReference type="ARBA" id="ARBA00023125"/>
    </source>
</evidence>
<feature type="region of interest" description="Disordered" evidence="5">
    <location>
        <begin position="1"/>
        <end position="20"/>
    </location>
</feature>
<organism evidence="7 8">
    <name type="scientific">Sphingobium yanoikuyae</name>
    <name type="common">Sphingomonas yanoikuyae</name>
    <dbReference type="NCBI Taxonomy" id="13690"/>
    <lineage>
        <taxon>Bacteria</taxon>
        <taxon>Pseudomonadati</taxon>
        <taxon>Pseudomonadota</taxon>
        <taxon>Alphaproteobacteria</taxon>
        <taxon>Sphingomonadales</taxon>
        <taxon>Sphingomonadaceae</taxon>
        <taxon>Sphingobium</taxon>
    </lineage>
</organism>
<dbReference type="GO" id="GO:0000976">
    <property type="term" value="F:transcription cis-regulatory region binding"/>
    <property type="evidence" value="ECO:0007669"/>
    <property type="project" value="TreeGrafter"/>
</dbReference>
<keyword evidence="2 4" id="KW-0238">DNA-binding</keyword>
<evidence type="ECO:0000313" key="8">
    <source>
        <dbReference type="Proteomes" id="UP000515377"/>
    </source>
</evidence>
<dbReference type="Proteomes" id="UP000515377">
    <property type="component" value="Chromosome"/>
</dbReference>
<dbReference type="PANTHER" id="PTHR30055:SF234">
    <property type="entry name" value="HTH-TYPE TRANSCRIPTIONAL REGULATOR BETI"/>
    <property type="match status" value="1"/>
</dbReference>
<dbReference type="Pfam" id="PF00440">
    <property type="entry name" value="TetR_N"/>
    <property type="match status" value="1"/>
</dbReference>